<sequence length="109" mass="12169">MLSVLFALLLAVTTVTAKCGPLPLSLGRTWKMVVYGATNCSKSHYYEEFYGTLTTTGCYKIKITHNRLNEVKSFVFMGSDELRVNLHDTALANLSRKPTTPIFRHPIGT</sequence>
<evidence type="ECO:0000313" key="2">
    <source>
        <dbReference type="Proteomes" id="UP000790709"/>
    </source>
</evidence>
<keyword evidence="2" id="KW-1185">Reference proteome</keyword>
<name>A0ACB8BLT0_9AGAM</name>
<gene>
    <name evidence="1" type="ORF">BV22DRAFT_1128680</name>
</gene>
<dbReference type="Proteomes" id="UP000790709">
    <property type="component" value="Unassembled WGS sequence"/>
</dbReference>
<dbReference type="EMBL" id="MU266394">
    <property type="protein sequence ID" value="KAH7925817.1"/>
    <property type="molecule type" value="Genomic_DNA"/>
</dbReference>
<proteinExistence type="predicted"/>
<evidence type="ECO:0000313" key="1">
    <source>
        <dbReference type="EMBL" id="KAH7925817.1"/>
    </source>
</evidence>
<accession>A0ACB8BLT0</accession>
<organism evidence="1 2">
    <name type="scientific">Leucogyrophana mollusca</name>
    <dbReference type="NCBI Taxonomy" id="85980"/>
    <lineage>
        <taxon>Eukaryota</taxon>
        <taxon>Fungi</taxon>
        <taxon>Dikarya</taxon>
        <taxon>Basidiomycota</taxon>
        <taxon>Agaricomycotina</taxon>
        <taxon>Agaricomycetes</taxon>
        <taxon>Agaricomycetidae</taxon>
        <taxon>Boletales</taxon>
        <taxon>Boletales incertae sedis</taxon>
        <taxon>Leucogyrophana</taxon>
    </lineage>
</organism>
<protein>
    <submittedName>
        <fullName evidence="1">Uncharacterized protein</fullName>
    </submittedName>
</protein>
<comment type="caution">
    <text evidence="1">The sequence shown here is derived from an EMBL/GenBank/DDBJ whole genome shotgun (WGS) entry which is preliminary data.</text>
</comment>
<reference evidence="1" key="1">
    <citation type="journal article" date="2021" name="New Phytol.">
        <title>Evolutionary innovations through gain and loss of genes in the ectomycorrhizal Boletales.</title>
        <authorList>
            <person name="Wu G."/>
            <person name="Miyauchi S."/>
            <person name="Morin E."/>
            <person name="Kuo A."/>
            <person name="Drula E."/>
            <person name="Varga T."/>
            <person name="Kohler A."/>
            <person name="Feng B."/>
            <person name="Cao Y."/>
            <person name="Lipzen A."/>
            <person name="Daum C."/>
            <person name="Hundley H."/>
            <person name="Pangilinan J."/>
            <person name="Johnson J."/>
            <person name="Barry K."/>
            <person name="LaButti K."/>
            <person name="Ng V."/>
            <person name="Ahrendt S."/>
            <person name="Min B."/>
            <person name="Choi I.G."/>
            <person name="Park H."/>
            <person name="Plett J.M."/>
            <person name="Magnuson J."/>
            <person name="Spatafora J.W."/>
            <person name="Nagy L.G."/>
            <person name="Henrissat B."/>
            <person name="Grigoriev I.V."/>
            <person name="Yang Z.L."/>
            <person name="Xu J."/>
            <person name="Martin F.M."/>
        </authorList>
    </citation>
    <scope>NUCLEOTIDE SEQUENCE</scope>
    <source>
        <strain evidence="1">KUC20120723A-06</strain>
    </source>
</reference>